<organism evidence="2">
    <name type="scientific">uncultured Gemmatimonadota bacterium</name>
    <dbReference type="NCBI Taxonomy" id="203437"/>
    <lineage>
        <taxon>Bacteria</taxon>
        <taxon>Pseudomonadati</taxon>
        <taxon>Gemmatimonadota</taxon>
        <taxon>environmental samples</taxon>
    </lineage>
</organism>
<dbReference type="InterPro" id="IPR029068">
    <property type="entry name" value="Glyas_Bleomycin-R_OHBP_Dase"/>
</dbReference>
<name>A0A6J4MRB0_9BACT</name>
<reference evidence="2" key="1">
    <citation type="submission" date="2020-02" db="EMBL/GenBank/DDBJ databases">
        <authorList>
            <person name="Meier V. D."/>
        </authorList>
    </citation>
    <scope>NUCLEOTIDE SEQUENCE</scope>
    <source>
        <strain evidence="2">AVDCRST_MAG68</strain>
    </source>
</reference>
<accession>A0A6J4MRB0</accession>
<dbReference type="SUPFAM" id="SSF54593">
    <property type="entry name" value="Glyoxalase/Bleomycin resistance protein/Dihydroxybiphenyl dioxygenase"/>
    <property type="match status" value="2"/>
</dbReference>
<proteinExistence type="predicted"/>
<dbReference type="AlphaFoldDB" id="A0A6J4MRB0"/>
<dbReference type="InterPro" id="IPR004360">
    <property type="entry name" value="Glyas_Fos-R_dOase_dom"/>
</dbReference>
<feature type="domain" description="VOC" evidence="1">
    <location>
        <begin position="20"/>
        <end position="138"/>
    </location>
</feature>
<evidence type="ECO:0000259" key="1">
    <source>
        <dbReference type="PROSITE" id="PS51819"/>
    </source>
</evidence>
<dbReference type="Gene3D" id="3.10.180.10">
    <property type="entry name" value="2,3-Dihydroxybiphenyl 1,2-Dioxygenase, domain 1"/>
    <property type="match status" value="2"/>
</dbReference>
<dbReference type="EMBL" id="CADCTW010000222">
    <property type="protein sequence ID" value="CAA9366625.1"/>
    <property type="molecule type" value="Genomic_DNA"/>
</dbReference>
<gene>
    <name evidence="2" type="ORF">AVDCRST_MAG68-4909</name>
</gene>
<dbReference type="PROSITE" id="PS51819">
    <property type="entry name" value="VOC"/>
    <property type="match status" value="1"/>
</dbReference>
<dbReference type="PANTHER" id="PTHR43279:SF1">
    <property type="entry name" value="CATECHOL-2,3-DIOXYGENASE"/>
    <property type="match status" value="1"/>
</dbReference>
<evidence type="ECO:0000313" key="2">
    <source>
        <dbReference type="EMBL" id="CAA9366625.1"/>
    </source>
</evidence>
<sequence length="272" mass="29685">MNDREYGIAPPGYRLPDATRLGRVRLQVADLDRSLGFYQGLVGLRLLRREDGMAELGAPESDEVLVELRERPGVRPVPYRGLIGLYHFAILLPDRASLGRFLRHLGASGVRAGMSDHLVSEALYLTDPDGLGLEVYADRPRSTWLHHEGQLAMTTAPLDIRDVLAAGGDQPWSGVPAGTVIGHVHLYVDDIEAGAAFYHERIGFDKVVWSYPGALFVSAGGYHHHLGMNSWAAGSPVATDEDARLLEWEIVAPGAESSVVHDPWGTAVRIRG</sequence>
<protein>
    <submittedName>
        <fullName evidence="2">Glyoxalase family protein</fullName>
    </submittedName>
</protein>
<dbReference type="InterPro" id="IPR037523">
    <property type="entry name" value="VOC_core"/>
</dbReference>
<dbReference type="Pfam" id="PF00903">
    <property type="entry name" value="Glyoxalase"/>
    <property type="match status" value="2"/>
</dbReference>
<dbReference type="PANTHER" id="PTHR43279">
    <property type="entry name" value="CATECHOL-2,3-DIOXYGENASE"/>
    <property type="match status" value="1"/>
</dbReference>